<evidence type="ECO:0000256" key="1">
    <source>
        <dbReference type="SAM" id="MobiDB-lite"/>
    </source>
</evidence>
<evidence type="ECO:0000313" key="2">
    <source>
        <dbReference type="EMBL" id="GAA0484746.1"/>
    </source>
</evidence>
<name>A0ABN1AVK3_9ACTN</name>
<feature type="region of interest" description="Disordered" evidence="1">
    <location>
        <begin position="41"/>
        <end position="62"/>
    </location>
</feature>
<keyword evidence="3" id="KW-1185">Reference proteome</keyword>
<dbReference type="PROSITE" id="PS51257">
    <property type="entry name" value="PROKAR_LIPOPROTEIN"/>
    <property type="match status" value="1"/>
</dbReference>
<proteinExistence type="predicted"/>
<gene>
    <name evidence="2" type="ORF">GCM10009544_52970</name>
</gene>
<organism evidence="2 3">
    <name type="scientific">Streptomyces stramineus</name>
    <dbReference type="NCBI Taxonomy" id="173861"/>
    <lineage>
        <taxon>Bacteria</taxon>
        <taxon>Bacillati</taxon>
        <taxon>Actinomycetota</taxon>
        <taxon>Actinomycetes</taxon>
        <taxon>Kitasatosporales</taxon>
        <taxon>Streptomycetaceae</taxon>
        <taxon>Streptomyces</taxon>
    </lineage>
</organism>
<comment type="caution">
    <text evidence="2">The sequence shown here is derived from an EMBL/GenBank/DDBJ whole genome shotgun (WGS) entry which is preliminary data.</text>
</comment>
<feature type="region of interest" description="Disordered" evidence="1">
    <location>
        <begin position="197"/>
        <end position="219"/>
    </location>
</feature>
<dbReference type="Proteomes" id="UP001499895">
    <property type="component" value="Unassembled WGS sequence"/>
</dbReference>
<dbReference type="EMBL" id="BAAAHB010000085">
    <property type="protein sequence ID" value="GAA0484746.1"/>
    <property type="molecule type" value="Genomic_DNA"/>
</dbReference>
<evidence type="ECO:0008006" key="4">
    <source>
        <dbReference type="Google" id="ProtNLM"/>
    </source>
</evidence>
<sequence>MRSLKKAASTRPALITGGTVTALAAAAGLLLAGCESGTEGVRKEGTAESQSRPTAKASRLPSAPGIPALAKVDAIKLVKSDPKVGDAVKRNLKPCVKNQYPVDVIYGQLTEGPRNDVVVNVMNCSDSVGVGSYVYRAKGDTYENVFAVEQSSVYADIDRHDLQVSREAPSDQSCCAAGQDVLTYHWSGDAFRETSRTHTDYGRVGNNSKGEPPSVGTEG</sequence>
<protein>
    <recommendedName>
        <fullName evidence="4">Lipoprotein CseA</fullName>
    </recommendedName>
</protein>
<dbReference type="RefSeq" id="WP_344095355.1">
    <property type="nucleotide sequence ID" value="NZ_BAAAHB010000085.1"/>
</dbReference>
<accession>A0ABN1AVK3</accession>
<reference evidence="2 3" key="1">
    <citation type="journal article" date="2019" name="Int. J. Syst. Evol. Microbiol.">
        <title>The Global Catalogue of Microorganisms (GCM) 10K type strain sequencing project: providing services to taxonomists for standard genome sequencing and annotation.</title>
        <authorList>
            <consortium name="The Broad Institute Genomics Platform"/>
            <consortium name="The Broad Institute Genome Sequencing Center for Infectious Disease"/>
            <person name="Wu L."/>
            <person name="Ma J."/>
        </authorList>
    </citation>
    <scope>NUCLEOTIDE SEQUENCE [LARGE SCALE GENOMIC DNA]</scope>
    <source>
        <strain evidence="2 3">JCM 10649</strain>
    </source>
</reference>
<evidence type="ECO:0000313" key="3">
    <source>
        <dbReference type="Proteomes" id="UP001499895"/>
    </source>
</evidence>